<dbReference type="SUPFAM" id="SSF56672">
    <property type="entry name" value="DNA/RNA polymerases"/>
    <property type="match status" value="1"/>
</dbReference>
<reference evidence="3 4" key="1">
    <citation type="submission" date="2018-03" db="EMBL/GenBank/DDBJ databases">
        <title>Draft genome sequence of Rohu Carp (Labeo rohita).</title>
        <authorList>
            <person name="Das P."/>
            <person name="Kushwaha B."/>
            <person name="Joshi C.G."/>
            <person name="Kumar D."/>
            <person name="Nagpure N.S."/>
            <person name="Sahoo L."/>
            <person name="Das S.P."/>
            <person name="Bit A."/>
            <person name="Patnaik S."/>
            <person name="Meher P.K."/>
            <person name="Jayasankar P."/>
            <person name="Koringa P.G."/>
            <person name="Patel N.V."/>
            <person name="Hinsu A.T."/>
            <person name="Kumar R."/>
            <person name="Pandey M."/>
            <person name="Agarwal S."/>
            <person name="Srivastava S."/>
            <person name="Singh M."/>
            <person name="Iquebal M.A."/>
            <person name="Jaiswal S."/>
            <person name="Angadi U.B."/>
            <person name="Kumar N."/>
            <person name="Raza M."/>
            <person name="Shah T.M."/>
            <person name="Rai A."/>
            <person name="Jena J.K."/>
        </authorList>
    </citation>
    <scope>NUCLEOTIDE SEQUENCE [LARGE SCALE GENOMIC DNA]</scope>
    <source>
        <strain evidence="3">DASCIFA01</strain>
        <tissue evidence="3">Testis</tissue>
    </source>
</reference>
<dbReference type="GO" id="GO:0003964">
    <property type="term" value="F:RNA-directed DNA polymerase activity"/>
    <property type="evidence" value="ECO:0007669"/>
    <property type="project" value="UniProtKB-KW"/>
</dbReference>
<dbReference type="Proteomes" id="UP000290572">
    <property type="component" value="Unassembled WGS sequence"/>
</dbReference>
<keyword evidence="3" id="KW-0548">Nucleotidyltransferase</keyword>
<dbReference type="InterPro" id="IPR000477">
    <property type="entry name" value="RT_dom"/>
</dbReference>
<keyword evidence="4" id="KW-1185">Reference proteome</keyword>
<gene>
    <name evidence="3" type="ORF">ROHU_006182</name>
</gene>
<keyword evidence="3" id="KW-0695">RNA-directed DNA polymerase</keyword>
<proteinExistence type="predicted"/>
<evidence type="ECO:0000313" key="4">
    <source>
        <dbReference type="Proteomes" id="UP000290572"/>
    </source>
</evidence>
<feature type="domain" description="Reverse transcriptase" evidence="2">
    <location>
        <begin position="260"/>
        <end position="435"/>
    </location>
</feature>
<dbReference type="InterPro" id="IPR043502">
    <property type="entry name" value="DNA/RNA_pol_sf"/>
</dbReference>
<dbReference type="STRING" id="84645.A0A498MS08"/>
<evidence type="ECO:0000256" key="1">
    <source>
        <dbReference type="SAM" id="MobiDB-lite"/>
    </source>
</evidence>
<comment type="caution">
    <text evidence="3">The sequence shown here is derived from an EMBL/GenBank/DDBJ whole genome shotgun (WGS) entry which is preliminary data.</text>
</comment>
<protein>
    <submittedName>
        <fullName evidence="3">Reverse transcriptase</fullName>
    </submittedName>
</protein>
<dbReference type="CDD" id="cd01650">
    <property type="entry name" value="RT_nLTR_like"/>
    <property type="match status" value="1"/>
</dbReference>
<evidence type="ECO:0000259" key="2">
    <source>
        <dbReference type="Pfam" id="PF00078"/>
    </source>
</evidence>
<evidence type="ECO:0000313" key="3">
    <source>
        <dbReference type="EMBL" id="RXN24419.1"/>
    </source>
</evidence>
<feature type="region of interest" description="Disordered" evidence="1">
    <location>
        <begin position="584"/>
        <end position="615"/>
    </location>
</feature>
<dbReference type="AlphaFoldDB" id="A0A498MS08"/>
<dbReference type="PANTHER" id="PTHR19446">
    <property type="entry name" value="REVERSE TRANSCRIPTASES"/>
    <property type="match status" value="1"/>
</dbReference>
<organism evidence="3 4">
    <name type="scientific">Labeo rohita</name>
    <name type="common">Indian major carp</name>
    <name type="synonym">Cyprinus rohita</name>
    <dbReference type="NCBI Taxonomy" id="84645"/>
    <lineage>
        <taxon>Eukaryota</taxon>
        <taxon>Metazoa</taxon>
        <taxon>Chordata</taxon>
        <taxon>Craniata</taxon>
        <taxon>Vertebrata</taxon>
        <taxon>Euteleostomi</taxon>
        <taxon>Actinopterygii</taxon>
        <taxon>Neopterygii</taxon>
        <taxon>Teleostei</taxon>
        <taxon>Ostariophysi</taxon>
        <taxon>Cypriniformes</taxon>
        <taxon>Cyprinidae</taxon>
        <taxon>Labeoninae</taxon>
        <taxon>Labeonini</taxon>
        <taxon>Labeo</taxon>
    </lineage>
</organism>
<dbReference type="Pfam" id="PF00078">
    <property type="entry name" value="RVT_1"/>
    <property type="match status" value="1"/>
</dbReference>
<keyword evidence="3" id="KW-0808">Transferase</keyword>
<name>A0A498MS08_LABRO</name>
<dbReference type="EMBL" id="QBIY01012540">
    <property type="protein sequence ID" value="RXN24419.1"/>
    <property type="molecule type" value="Genomic_DNA"/>
</dbReference>
<sequence>MARERFGLEDKKVNISAVHQPSRREREIHRLREEITTLNKQFKRSTVYEREGIKDLTSQLRERLCRLRRAESTRKRRKDRENKRSQFTKDPFRFTRTLLGEAKSGRLTSPREVVEAFLRETHNDIFRNQVLEANPNIVSIDTPVKELNISEPSWKEIQEVVKKARSGSAPGPSGIPYKVYKKCPMLLRRLWKLFQRIWKKGNIPSCWKKAEGCFVPKEENSSTIDQFRTISLLSVECKIFFSVLAKRMTSYMTENGYIDTAMPTANAYGSIPHALIHAALDHYLIPQHIKGMIISYFGGIQLRFKTGHFTTQWQNLEKGIVTGCTISPILFIMGMNLIIAAAGKEARGPKMQSGIRQPPIRGYMDDLTVTTTTHMEARWVLTVLDRMATWARMRFKPKKSRYMVIRKGKLTNRVTLHVQGEVIPSLKENPIKCLGKWFDDSLTDRNNISSTEKQTEEWLRKIEKSGLPGRIQHGLLPRLMWLLTVYEVPMTSVERVERKINKYLQRWLGIPPSFTSVGLYIRSGQLPLSSVVEKFKVAKCRVIMTYRDFQDEQVRQAGILTRSGRKWAADSSVARAESMLKLRDRGGERHAQEDRVLELPISSNGGRLDPRIEGP</sequence>
<accession>A0A498MS08</accession>
<feature type="compositionally biased region" description="Basic and acidic residues" evidence="1">
    <location>
        <begin position="584"/>
        <end position="597"/>
    </location>
</feature>